<proteinExistence type="predicted"/>
<dbReference type="SUPFAM" id="SSF81296">
    <property type="entry name" value="E set domains"/>
    <property type="match status" value="1"/>
</dbReference>
<dbReference type="OrthoDB" id="9811945at2"/>
<dbReference type="AlphaFoldDB" id="A0A432MI41"/>
<gene>
    <name evidence="3" type="ORF">TsocGM_14710</name>
</gene>
<dbReference type="RefSeq" id="WP_126726227.1">
    <property type="nucleotide sequence ID" value="NZ_RYZH01000027.1"/>
</dbReference>
<name>A0A432MI41_9BACT</name>
<keyword evidence="3" id="KW-0378">Hydrolase</keyword>
<dbReference type="GO" id="GO:0016787">
    <property type="term" value="F:hydrolase activity"/>
    <property type="evidence" value="ECO:0007669"/>
    <property type="project" value="UniProtKB-KW"/>
</dbReference>
<accession>A0A432MI41</accession>
<dbReference type="InterPro" id="IPR014756">
    <property type="entry name" value="Ig_E-set"/>
</dbReference>
<evidence type="ECO:0000313" key="4">
    <source>
        <dbReference type="Proteomes" id="UP000280296"/>
    </source>
</evidence>
<organism evidence="3 4">
    <name type="scientific">Tautonia sociabilis</name>
    <dbReference type="NCBI Taxonomy" id="2080755"/>
    <lineage>
        <taxon>Bacteria</taxon>
        <taxon>Pseudomonadati</taxon>
        <taxon>Planctomycetota</taxon>
        <taxon>Planctomycetia</taxon>
        <taxon>Isosphaerales</taxon>
        <taxon>Isosphaeraceae</taxon>
        <taxon>Tautonia</taxon>
    </lineage>
</organism>
<dbReference type="EMBL" id="RYZH01000027">
    <property type="protein sequence ID" value="RUL87041.1"/>
    <property type="molecule type" value="Genomic_DNA"/>
</dbReference>
<dbReference type="CDD" id="cd02859">
    <property type="entry name" value="E_set_AMPKbeta_like_N"/>
    <property type="match status" value="1"/>
</dbReference>
<dbReference type="InterPro" id="IPR013783">
    <property type="entry name" value="Ig-like_fold"/>
</dbReference>
<protein>
    <submittedName>
        <fullName evidence="3">Glycoside hydrolase family 13</fullName>
    </submittedName>
</protein>
<dbReference type="Pfam" id="PF16561">
    <property type="entry name" value="AMPK1_CBM"/>
    <property type="match status" value="1"/>
</dbReference>
<reference evidence="3 4" key="1">
    <citation type="submission" date="2018-12" db="EMBL/GenBank/DDBJ databases">
        <authorList>
            <person name="Toschakov S.V."/>
        </authorList>
    </citation>
    <scope>NUCLEOTIDE SEQUENCE [LARGE SCALE GENOMIC DNA]</scope>
    <source>
        <strain evidence="3 4">GM2012</strain>
    </source>
</reference>
<keyword evidence="4" id="KW-1185">Reference proteome</keyword>
<dbReference type="Proteomes" id="UP000280296">
    <property type="component" value="Unassembled WGS sequence"/>
</dbReference>
<reference evidence="3 4" key="2">
    <citation type="submission" date="2019-01" db="EMBL/GenBank/DDBJ databases">
        <title>Tautonia sociabilis, a novel thermotolerant planctomycete of Isosphaeraceae family, isolated from a 4000 m deep subterranean habitat.</title>
        <authorList>
            <person name="Kovaleva O.L."/>
            <person name="Elcheninov A.G."/>
            <person name="Van Heerden E."/>
            <person name="Toshchakov S.V."/>
            <person name="Novikov A."/>
            <person name="Bonch-Osmolovskaya E.A."/>
            <person name="Kublanov I.V."/>
        </authorList>
    </citation>
    <scope>NUCLEOTIDE SEQUENCE [LARGE SCALE GENOMIC DNA]</scope>
    <source>
        <strain evidence="3 4">GM2012</strain>
    </source>
</reference>
<dbReference type="Gene3D" id="2.60.40.10">
    <property type="entry name" value="Immunoglobulins"/>
    <property type="match status" value="1"/>
</dbReference>
<evidence type="ECO:0000259" key="2">
    <source>
        <dbReference type="Pfam" id="PF16561"/>
    </source>
</evidence>
<feature type="region of interest" description="Disordered" evidence="1">
    <location>
        <begin position="1"/>
        <end position="21"/>
    </location>
</feature>
<evidence type="ECO:0000313" key="3">
    <source>
        <dbReference type="EMBL" id="RUL87041.1"/>
    </source>
</evidence>
<dbReference type="InterPro" id="IPR032640">
    <property type="entry name" value="AMPK1_CBM"/>
</dbReference>
<comment type="caution">
    <text evidence="3">The sequence shown here is derived from an EMBL/GenBank/DDBJ whole genome shotgun (WGS) entry which is preliminary data.</text>
</comment>
<sequence>MKKSKRNKNPRPAQLSCHAPQAQAVSVAGTFHDRYPAATPLARDASGDWDVHLDLPPGRHESKFVVDGTWCCEPGCDGPHHGCPKCVPNPSGTMNRVVDNA</sequence>
<evidence type="ECO:0000256" key="1">
    <source>
        <dbReference type="SAM" id="MobiDB-lite"/>
    </source>
</evidence>
<feature type="domain" description="AMP-activated protein kinase glycogen-binding" evidence="2">
    <location>
        <begin position="21"/>
        <end position="75"/>
    </location>
</feature>